<keyword evidence="3" id="KW-0479">Metal-binding</keyword>
<dbReference type="PIRSF" id="PIRSF000027">
    <property type="entry name" value="Cytc_c_prime"/>
    <property type="match status" value="1"/>
</dbReference>
<evidence type="ECO:0000256" key="2">
    <source>
        <dbReference type="ARBA" id="ARBA00022617"/>
    </source>
</evidence>
<keyword evidence="5" id="KW-0408">Iron</keyword>
<dbReference type="PROSITE" id="PS51009">
    <property type="entry name" value="CYTCII"/>
    <property type="match status" value="1"/>
</dbReference>
<dbReference type="EMBL" id="JBHSJF010000001">
    <property type="protein sequence ID" value="MFC5066568.1"/>
    <property type="molecule type" value="Genomic_DNA"/>
</dbReference>
<evidence type="ECO:0000256" key="5">
    <source>
        <dbReference type="ARBA" id="ARBA00023004"/>
    </source>
</evidence>
<comment type="caution">
    <text evidence="7">The sequence shown here is derived from an EMBL/GenBank/DDBJ whole genome shotgun (WGS) entry which is preliminary data.</text>
</comment>
<evidence type="ECO:0000313" key="8">
    <source>
        <dbReference type="Proteomes" id="UP001595796"/>
    </source>
</evidence>
<reference evidence="8" key="1">
    <citation type="journal article" date="2019" name="Int. J. Syst. Evol. Microbiol.">
        <title>The Global Catalogue of Microorganisms (GCM) 10K type strain sequencing project: providing services to taxonomists for standard genome sequencing and annotation.</title>
        <authorList>
            <consortium name="The Broad Institute Genomics Platform"/>
            <consortium name="The Broad Institute Genome Sequencing Center for Infectious Disease"/>
            <person name="Wu L."/>
            <person name="Ma J."/>
        </authorList>
    </citation>
    <scope>NUCLEOTIDE SEQUENCE [LARGE SCALE GENOMIC DNA]</scope>
    <source>
        <strain evidence="8">CGMCC 1.16444</strain>
    </source>
</reference>
<dbReference type="InterPro" id="IPR010980">
    <property type="entry name" value="Cyt_c/b562"/>
</dbReference>
<dbReference type="SUPFAM" id="SSF47175">
    <property type="entry name" value="Cytochromes"/>
    <property type="match status" value="1"/>
</dbReference>
<dbReference type="RefSeq" id="WP_114955349.1">
    <property type="nucleotide sequence ID" value="NZ_JBHSJF010000001.1"/>
</dbReference>
<evidence type="ECO:0000256" key="3">
    <source>
        <dbReference type="ARBA" id="ARBA00022723"/>
    </source>
</evidence>
<organism evidence="7 8">
    <name type="scientific">Flaviflagellibacter deserti</name>
    <dbReference type="NCBI Taxonomy" id="2267266"/>
    <lineage>
        <taxon>Bacteria</taxon>
        <taxon>Pseudomonadati</taxon>
        <taxon>Pseudomonadota</taxon>
        <taxon>Alphaproteobacteria</taxon>
        <taxon>Hyphomicrobiales</taxon>
        <taxon>Flaviflagellibacter</taxon>
    </lineage>
</organism>
<keyword evidence="1" id="KW-0813">Transport</keyword>
<dbReference type="Gene3D" id="1.20.120.10">
    <property type="entry name" value="Cytochrome c/b562"/>
    <property type="match status" value="1"/>
</dbReference>
<evidence type="ECO:0000256" key="6">
    <source>
        <dbReference type="SAM" id="SignalP"/>
    </source>
</evidence>
<accession>A0ABV9YXN2</accession>
<evidence type="ECO:0000256" key="4">
    <source>
        <dbReference type="ARBA" id="ARBA00022982"/>
    </source>
</evidence>
<dbReference type="Proteomes" id="UP001595796">
    <property type="component" value="Unassembled WGS sequence"/>
</dbReference>
<dbReference type="InterPro" id="IPR012127">
    <property type="entry name" value="Cyt_c_prime"/>
</dbReference>
<name>A0ABV9YXN2_9HYPH</name>
<keyword evidence="8" id="KW-1185">Reference proteome</keyword>
<feature type="chain" id="PRO_5045967266" evidence="6">
    <location>
        <begin position="23"/>
        <end position="144"/>
    </location>
</feature>
<sequence length="144" mass="15357">MRRMLALAAFSALALSAGAVLAQDPISAREPTMKNIGRAFGAINRMNRGQDSFDAAKATEAFHTISANAKTFSTLFPDSAKTGDKNARPEIWTQKTDFDARVKKLAADAEAAATATAKGEADFKTSFAAVQPQCGGCHQVYRNE</sequence>
<protein>
    <submittedName>
        <fullName evidence="7">C-type cytochrome</fullName>
    </submittedName>
</protein>
<evidence type="ECO:0000313" key="7">
    <source>
        <dbReference type="EMBL" id="MFC5066568.1"/>
    </source>
</evidence>
<keyword evidence="2" id="KW-0349">Heme</keyword>
<keyword evidence="4" id="KW-0249">Electron transport</keyword>
<keyword evidence="6" id="KW-0732">Signal</keyword>
<dbReference type="Pfam" id="PF01322">
    <property type="entry name" value="Cytochrom_C_2"/>
    <property type="match status" value="1"/>
</dbReference>
<dbReference type="InterPro" id="IPR002321">
    <property type="entry name" value="Cyt_c_II"/>
</dbReference>
<evidence type="ECO:0000256" key="1">
    <source>
        <dbReference type="ARBA" id="ARBA00022448"/>
    </source>
</evidence>
<feature type="signal peptide" evidence="6">
    <location>
        <begin position="1"/>
        <end position="22"/>
    </location>
</feature>
<gene>
    <name evidence="7" type="ORF">ACFPFW_00895</name>
</gene>
<proteinExistence type="predicted"/>